<protein>
    <submittedName>
        <fullName evidence="2">Uncharacterized protein</fullName>
    </submittedName>
</protein>
<organism evidence="2 3">
    <name type="scientific">Dioscorea zingiberensis</name>
    <dbReference type="NCBI Taxonomy" id="325984"/>
    <lineage>
        <taxon>Eukaryota</taxon>
        <taxon>Viridiplantae</taxon>
        <taxon>Streptophyta</taxon>
        <taxon>Embryophyta</taxon>
        <taxon>Tracheophyta</taxon>
        <taxon>Spermatophyta</taxon>
        <taxon>Magnoliopsida</taxon>
        <taxon>Liliopsida</taxon>
        <taxon>Dioscoreales</taxon>
        <taxon>Dioscoreaceae</taxon>
        <taxon>Dioscorea</taxon>
    </lineage>
</organism>
<reference evidence="2" key="1">
    <citation type="submission" date="2021-03" db="EMBL/GenBank/DDBJ databases">
        <authorList>
            <person name="Li Z."/>
            <person name="Yang C."/>
        </authorList>
    </citation>
    <scope>NUCLEOTIDE SEQUENCE</scope>
    <source>
        <strain evidence="2">Dzin_1.0</strain>
        <tissue evidence="2">Leaf</tissue>
    </source>
</reference>
<evidence type="ECO:0000313" key="2">
    <source>
        <dbReference type="EMBL" id="KAJ0989516.1"/>
    </source>
</evidence>
<reference evidence="2" key="2">
    <citation type="journal article" date="2022" name="Hortic Res">
        <title>The genome of Dioscorea zingiberensis sheds light on the biosynthesis, origin and evolution of the medicinally important diosgenin saponins.</title>
        <authorList>
            <person name="Li Y."/>
            <person name="Tan C."/>
            <person name="Li Z."/>
            <person name="Guo J."/>
            <person name="Li S."/>
            <person name="Chen X."/>
            <person name="Wang C."/>
            <person name="Dai X."/>
            <person name="Yang H."/>
            <person name="Song W."/>
            <person name="Hou L."/>
            <person name="Xu J."/>
            <person name="Tong Z."/>
            <person name="Xu A."/>
            <person name="Yuan X."/>
            <person name="Wang W."/>
            <person name="Yang Q."/>
            <person name="Chen L."/>
            <person name="Sun Z."/>
            <person name="Wang K."/>
            <person name="Pan B."/>
            <person name="Chen J."/>
            <person name="Bao Y."/>
            <person name="Liu F."/>
            <person name="Qi X."/>
            <person name="Gang D.R."/>
            <person name="Wen J."/>
            <person name="Li J."/>
        </authorList>
    </citation>
    <scope>NUCLEOTIDE SEQUENCE</scope>
    <source>
        <strain evidence="2">Dzin_1.0</strain>
    </source>
</reference>
<gene>
    <name evidence="2" type="ORF">J5N97_007872</name>
</gene>
<dbReference type="AlphaFoldDB" id="A0A9D5DCN5"/>
<dbReference type="OrthoDB" id="1725909at2759"/>
<name>A0A9D5DCN5_9LILI</name>
<proteinExistence type="predicted"/>
<dbReference type="PANTHER" id="PTHR33132:SF135">
    <property type="entry name" value="OS02G0799700 PROTEIN"/>
    <property type="match status" value="1"/>
</dbReference>
<dbReference type="Proteomes" id="UP001085076">
    <property type="component" value="Miscellaneous, Linkage group lg01"/>
</dbReference>
<evidence type="ECO:0000256" key="1">
    <source>
        <dbReference type="SAM" id="MobiDB-lite"/>
    </source>
</evidence>
<keyword evidence="3" id="KW-1185">Reference proteome</keyword>
<dbReference type="PANTHER" id="PTHR33132">
    <property type="entry name" value="OSJNBB0118P14.9 PROTEIN"/>
    <property type="match status" value="1"/>
</dbReference>
<evidence type="ECO:0000313" key="3">
    <source>
        <dbReference type="Proteomes" id="UP001085076"/>
    </source>
</evidence>
<dbReference type="EMBL" id="JAGGNH010000001">
    <property type="protein sequence ID" value="KAJ0989516.1"/>
    <property type="molecule type" value="Genomic_DNA"/>
</dbReference>
<feature type="region of interest" description="Disordered" evidence="1">
    <location>
        <begin position="83"/>
        <end position="106"/>
    </location>
</feature>
<comment type="caution">
    <text evidence="2">The sequence shown here is derived from an EMBL/GenBank/DDBJ whole genome shotgun (WGS) entry which is preliminary data.</text>
</comment>
<accession>A0A9D5DCN5</accession>
<sequence length="106" mass="11312">MAATSSRTRTLAAAALLGPSTAHRRSCACSPTTHPGSYRCSLHKEIRSYAAVVPSAIRIEPVGINWVRRALALAAVTRPSSHLHRRKAAFQPRPSRLSAVSSAADL</sequence>